<evidence type="ECO:0000256" key="5">
    <source>
        <dbReference type="ARBA" id="ARBA00022679"/>
    </source>
</evidence>
<dbReference type="InterPro" id="IPR015422">
    <property type="entry name" value="PyrdxlP-dep_Trfase_small"/>
</dbReference>
<gene>
    <name evidence="9" type="ORF">I585_04094</name>
    <name evidence="8" type="ORF">UAI_01326</name>
</gene>
<evidence type="ECO:0000256" key="3">
    <source>
        <dbReference type="ARBA" id="ARBA00011738"/>
    </source>
</evidence>
<dbReference type="EMBL" id="ASWA01000004">
    <property type="protein sequence ID" value="EOT64893.1"/>
    <property type="molecule type" value="Genomic_DNA"/>
</dbReference>
<dbReference type="Proteomes" id="UP000013783">
    <property type="component" value="Unassembled WGS sequence"/>
</dbReference>
<dbReference type="InterPro" id="IPR050859">
    <property type="entry name" value="Class-I_PLP-dep_aminotransf"/>
</dbReference>
<evidence type="ECO:0000313" key="8">
    <source>
        <dbReference type="EMBL" id="EOH79348.1"/>
    </source>
</evidence>
<evidence type="ECO:0000313" key="11">
    <source>
        <dbReference type="Proteomes" id="UP000014148"/>
    </source>
</evidence>
<reference evidence="9 11" key="2">
    <citation type="submission" date="2013-03" db="EMBL/GenBank/DDBJ databases">
        <title>The Genome Sequence of Enterococcus malodoratus ATCC_43197 (PacBio/Illumina hybrid assembly).</title>
        <authorList>
            <consortium name="The Broad Institute Genomics Platform"/>
            <consortium name="The Broad Institute Genome Sequencing Center for Infectious Disease"/>
            <person name="Earl A."/>
            <person name="Russ C."/>
            <person name="Gilmore M."/>
            <person name="Surin D."/>
            <person name="Walker B."/>
            <person name="Young S."/>
            <person name="Zeng Q."/>
            <person name="Gargeya S."/>
            <person name="Fitzgerald M."/>
            <person name="Haas B."/>
            <person name="Abouelleil A."/>
            <person name="Allen A.W."/>
            <person name="Alvarado L."/>
            <person name="Arachchi H.M."/>
            <person name="Berlin A.M."/>
            <person name="Chapman S.B."/>
            <person name="Gainer-Dewar J."/>
            <person name="Goldberg J."/>
            <person name="Griggs A."/>
            <person name="Gujja S."/>
            <person name="Hansen M."/>
            <person name="Howarth C."/>
            <person name="Imamovic A."/>
            <person name="Ireland A."/>
            <person name="Larimer J."/>
            <person name="McCowan C."/>
            <person name="Murphy C."/>
            <person name="Pearson M."/>
            <person name="Poon T.W."/>
            <person name="Priest M."/>
            <person name="Roberts A."/>
            <person name="Saif S."/>
            <person name="Shea T."/>
            <person name="Sisk P."/>
            <person name="Sykes S."/>
            <person name="Wortman J."/>
            <person name="Nusbaum C."/>
            <person name="Birren B."/>
        </authorList>
    </citation>
    <scope>NUCLEOTIDE SEQUENCE [LARGE SCALE GENOMIC DNA]</scope>
    <source>
        <strain evidence="9 11">ATCC 43197</strain>
    </source>
</reference>
<dbReference type="PANTHER" id="PTHR42790:SF19">
    <property type="entry name" value="KYNURENINE_ALPHA-AMINOADIPATE AMINOTRANSFERASE, MITOCHONDRIAL"/>
    <property type="match status" value="1"/>
</dbReference>
<dbReference type="OrthoDB" id="9802328at2"/>
<evidence type="ECO:0000313" key="10">
    <source>
        <dbReference type="Proteomes" id="UP000013783"/>
    </source>
</evidence>
<proteinExistence type="inferred from homology"/>
<dbReference type="GO" id="GO:0030170">
    <property type="term" value="F:pyridoxal phosphate binding"/>
    <property type="evidence" value="ECO:0007669"/>
    <property type="project" value="InterPro"/>
</dbReference>
<dbReference type="FunFam" id="3.40.640.10:FF:000053">
    <property type="entry name" value="Aminotransferase, class I"/>
    <property type="match status" value="1"/>
</dbReference>
<comment type="subunit">
    <text evidence="3">Homodimer.</text>
</comment>
<dbReference type="RefSeq" id="WP_010740178.1">
    <property type="nucleotide sequence ID" value="NZ_KB946250.1"/>
</dbReference>
<keyword evidence="5" id="KW-0808">Transferase</keyword>
<keyword evidence="11" id="KW-1185">Reference proteome</keyword>
<dbReference type="STRING" id="71451.RV07_GL001789"/>
<name>R2P861_9ENTE</name>
<dbReference type="SUPFAM" id="SSF53383">
    <property type="entry name" value="PLP-dependent transferases"/>
    <property type="match status" value="1"/>
</dbReference>
<dbReference type="Pfam" id="PF00155">
    <property type="entry name" value="Aminotran_1_2"/>
    <property type="match status" value="1"/>
</dbReference>
<protein>
    <recommendedName>
        <fullName evidence="7">Aminotransferase class I/classII large domain-containing protein</fullName>
    </recommendedName>
</protein>
<keyword evidence="4" id="KW-0032">Aminotransferase</keyword>
<dbReference type="Gene3D" id="3.90.1150.10">
    <property type="entry name" value="Aspartate Aminotransferase, domain 1"/>
    <property type="match status" value="1"/>
</dbReference>
<evidence type="ECO:0000256" key="4">
    <source>
        <dbReference type="ARBA" id="ARBA00022576"/>
    </source>
</evidence>
<dbReference type="eggNOG" id="COG1167">
    <property type="taxonomic scope" value="Bacteria"/>
</dbReference>
<evidence type="ECO:0000256" key="1">
    <source>
        <dbReference type="ARBA" id="ARBA00001933"/>
    </source>
</evidence>
<sequence>MRYADRMENLTASEIRELLKVTNRPEIISFAGGLPAAELFPIEEMAAASTAVLKNQGEQALQYSTTEGVFPLREWIAQRENNRIGTQLTAENILITHGSQQALDLVGKLLINKSDVILCESPTYLSALNVFKTFEGKILEVQTDQEGMIVSDLENLLATTADVKLIYVIPTFQNPSGKTWSLERKQQVLEIANRYDVAIIEDAPYEEPRYSGELTPPMFSFPKAENVIRTGSFSKVLCPGLRIGWISADAAVIEKLVLIKQSTDLQSNTFAQMQIFQFLQANSIDDHIAKLVKTYRLRRDAAISAIETYFPKNTQYTYPEGGLFIWLELPEEINTTELLEKSLDRKVAFVSGESFYAENPKLNTLRLNFSCMDEARIEAGMKILGGLIAEELAMQK</sequence>
<evidence type="ECO:0000256" key="2">
    <source>
        <dbReference type="ARBA" id="ARBA00007441"/>
    </source>
</evidence>
<evidence type="ECO:0000259" key="7">
    <source>
        <dbReference type="Pfam" id="PF00155"/>
    </source>
</evidence>
<dbReference type="PATRIC" id="fig|1158601.3.peg.1293"/>
<comment type="cofactor">
    <cofactor evidence="1">
        <name>pyridoxal 5'-phosphate</name>
        <dbReference type="ChEBI" id="CHEBI:597326"/>
    </cofactor>
</comment>
<accession>R2P861</accession>
<dbReference type="Proteomes" id="UP000014148">
    <property type="component" value="Unassembled WGS sequence"/>
</dbReference>
<dbReference type="InterPro" id="IPR015421">
    <property type="entry name" value="PyrdxlP-dep_Trfase_major"/>
</dbReference>
<dbReference type="PANTHER" id="PTHR42790">
    <property type="entry name" value="AMINOTRANSFERASE"/>
    <property type="match status" value="1"/>
</dbReference>
<evidence type="ECO:0000313" key="9">
    <source>
        <dbReference type="EMBL" id="EOT64893.1"/>
    </source>
</evidence>
<dbReference type="InterPro" id="IPR015424">
    <property type="entry name" value="PyrdxlP-dep_Trfase"/>
</dbReference>
<dbReference type="EMBL" id="AJAK01000010">
    <property type="protein sequence ID" value="EOH79348.1"/>
    <property type="molecule type" value="Genomic_DNA"/>
</dbReference>
<comment type="similarity">
    <text evidence="2">Belongs to the class-I pyridoxal-phosphate-dependent aminotransferase family.</text>
</comment>
<organism evidence="8 10">
    <name type="scientific">Enterococcus malodoratus ATCC 43197</name>
    <dbReference type="NCBI Taxonomy" id="1158601"/>
    <lineage>
        <taxon>Bacteria</taxon>
        <taxon>Bacillati</taxon>
        <taxon>Bacillota</taxon>
        <taxon>Bacilli</taxon>
        <taxon>Lactobacillales</taxon>
        <taxon>Enterococcaceae</taxon>
        <taxon>Enterococcus</taxon>
    </lineage>
</organism>
<dbReference type="GO" id="GO:1901605">
    <property type="term" value="P:alpha-amino acid metabolic process"/>
    <property type="evidence" value="ECO:0007669"/>
    <property type="project" value="TreeGrafter"/>
</dbReference>
<dbReference type="Gene3D" id="3.40.640.10">
    <property type="entry name" value="Type I PLP-dependent aspartate aminotransferase-like (Major domain)"/>
    <property type="match status" value="1"/>
</dbReference>
<dbReference type="AlphaFoldDB" id="R2P861"/>
<dbReference type="CDD" id="cd00609">
    <property type="entry name" value="AAT_like"/>
    <property type="match status" value="1"/>
</dbReference>
<reference evidence="8 10" key="1">
    <citation type="submission" date="2013-02" db="EMBL/GenBank/DDBJ databases">
        <title>The Genome Sequence of Enterococcus malodoratus ATCC_43197.</title>
        <authorList>
            <consortium name="The Broad Institute Genome Sequencing Platform"/>
            <consortium name="The Broad Institute Genome Sequencing Center for Infectious Disease"/>
            <person name="Earl A.M."/>
            <person name="Gilmore M.S."/>
            <person name="Lebreton F."/>
            <person name="Walker B."/>
            <person name="Young S.K."/>
            <person name="Zeng Q."/>
            <person name="Gargeya S."/>
            <person name="Fitzgerald M."/>
            <person name="Haas B."/>
            <person name="Abouelleil A."/>
            <person name="Alvarado L."/>
            <person name="Arachchi H.M."/>
            <person name="Berlin A.M."/>
            <person name="Chapman S.B."/>
            <person name="Dewar J."/>
            <person name="Goldberg J."/>
            <person name="Griggs A."/>
            <person name="Gujja S."/>
            <person name="Hansen M."/>
            <person name="Howarth C."/>
            <person name="Imamovic A."/>
            <person name="Larimer J."/>
            <person name="McCowan C."/>
            <person name="Murphy C."/>
            <person name="Neiman D."/>
            <person name="Pearson M."/>
            <person name="Priest M."/>
            <person name="Roberts A."/>
            <person name="Saif S."/>
            <person name="Shea T."/>
            <person name="Sisk P."/>
            <person name="Sykes S."/>
            <person name="Wortman J."/>
            <person name="Nusbaum C."/>
            <person name="Birren B."/>
        </authorList>
    </citation>
    <scope>NUCLEOTIDE SEQUENCE [LARGE SCALE GENOMIC DNA]</scope>
    <source>
        <strain evidence="8 10">ATCC 43197</strain>
    </source>
</reference>
<keyword evidence="6" id="KW-0663">Pyridoxal phosphate</keyword>
<feature type="domain" description="Aminotransferase class I/classII large" evidence="7">
    <location>
        <begin position="43"/>
        <end position="381"/>
    </location>
</feature>
<dbReference type="GO" id="GO:0008483">
    <property type="term" value="F:transaminase activity"/>
    <property type="evidence" value="ECO:0007669"/>
    <property type="project" value="UniProtKB-KW"/>
</dbReference>
<comment type="caution">
    <text evidence="8">The sequence shown here is derived from an EMBL/GenBank/DDBJ whole genome shotgun (WGS) entry which is preliminary data.</text>
</comment>
<dbReference type="InterPro" id="IPR004839">
    <property type="entry name" value="Aminotransferase_I/II_large"/>
</dbReference>
<evidence type="ECO:0000256" key="6">
    <source>
        <dbReference type="ARBA" id="ARBA00022898"/>
    </source>
</evidence>